<evidence type="ECO:0000313" key="8">
    <source>
        <dbReference type="EMBL" id="MCM2374918.1"/>
    </source>
</evidence>
<reference evidence="8 9" key="1">
    <citation type="journal article" date="2022" name="Syst. Appl. Microbiol.">
        <title>Rhodopirellula aestuarii sp. nov., a novel member of the genus Rhodopirellula isolated from brackish sediments collected in the Tagus River estuary, Portugal.</title>
        <authorList>
            <person name="Vitorino I.R."/>
            <person name="Klimek D."/>
            <person name="Calusinska M."/>
            <person name="Lobo-da-Cunha A."/>
            <person name="Vasconcelos V."/>
            <person name="Lage O.M."/>
        </authorList>
    </citation>
    <scope>NUCLEOTIDE SEQUENCE [LARGE SCALE GENOMIC DNA]</scope>
    <source>
        <strain evidence="8 9">ICT_H3.1</strain>
    </source>
</reference>
<proteinExistence type="predicted"/>
<dbReference type="InterPro" id="IPR001663">
    <property type="entry name" value="Rng_hydr_dOase-A"/>
</dbReference>
<keyword evidence="9" id="KW-1185">Reference proteome</keyword>
<evidence type="ECO:0000256" key="2">
    <source>
        <dbReference type="ARBA" id="ARBA00022714"/>
    </source>
</evidence>
<dbReference type="Gene3D" id="3.90.380.10">
    <property type="entry name" value="Naphthalene 1,2-dioxygenase Alpha Subunit, Chain A, domain 1"/>
    <property type="match status" value="2"/>
</dbReference>
<dbReference type="Pfam" id="PF00355">
    <property type="entry name" value="Rieske"/>
    <property type="match status" value="1"/>
</dbReference>
<dbReference type="CDD" id="cd00680">
    <property type="entry name" value="RHO_alpha_C"/>
    <property type="match status" value="1"/>
</dbReference>
<dbReference type="PRINTS" id="PR00090">
    <property type="entry name" value="RNGDIOXGNASE"/>
</dbReference>
<keyword evidence="3" id="KW-0479">Metal-binding</keyword>
<evidence type="ECO:0000256" key="3">
    <source>
        <dbReference type="ARBA" id="ARBA00022723"/>
    </source>
</evidence>
<evidence type="ECO:0000256" key="1">
    <source>
        <dbReference type="ARBA" id="ARBA00001962"/>
    </source>
</evidence>
<dbReference type="SUPFAM" id="SSF50022">
    <property type="entry name" value="ISP domain"/>
    <property type="match status" value="1"/>
</dbReference>
<keyword evidence="8" id="KW-0223">Dioxygenase</keyword>
<keyword evidence="6" id="KW-0411">Iron-sulfur</keyword>
<organism evidence="8 9">
    <name type="scientific">Aporhodopirellula aestuarii</name>
    <dbReference type="NCBI Taxonomy" id="2950107"/>
    <lineage>
        <taxon>Bacteria</taxon>
        <taxon>Pseudomonadati</taxon>
        <taxon>Planctomycetota</taxon>
        <taxon>Planctomycetia</taxon>
        <taxon>Pirellulales</taxon>
        <taxon>Pirellulaceae</taxon>
        <taxon>Aporhodopirellula</taxon>
    </lineage>
</organism>
<dbReference type="RefSeq" id="WP_250933208.1">
    <property type="nucleotide sequence ID" value="NZ_JAMQBK010000112.1"/>
</dbReference>
<dbReference type="GO" id="GO:0051213">
    <property type="term" value="F:dioxygenase activity"/>
    <property type="evidence" value="ECO:0007669"/>
    <property type="project" value="UniProtKB-KW"/>
</dbReference>
<evidence type="ECO:0000256" key="5">
    <source>
        <dbReference type="ARBA" id="ARBA00023004"/>
    </source>
</evidence>
<dbReference type="CDD" id="cd03469">
    <property type="entry name" value="Rieske_RO_Alpha_N"/>
    <property type="match status" value="1"/>
</dbReference>
<dbReference type="InterPro" id="IPR015879">
    <property type="entry name" value="Ring_hydroxy_dOase_asu_C_dom"/>
</dbReference>
<dbReference type="PROSITE" id="PS51296">
    <property type="entry name" value="RIESKE"/>
    <property type="match status" value="1"/>
</dbReference>
<dbReference type="PANTHER" id="PTHR43756">
    <property type="entry name" value="CHOLINE MONOOXYGENASE, CHLOROPLASTIC"/>
    <property type="match status" value="1"/>
</dbReference>
<keyword evidence="5" id="KW-0408">Iron</keyword>
<dbReference type="PANTHER" id="PTHR43756:SF5">
    <property type="entry name" value="CHOLINE MONOOXYGENASE, CHLOROPLASTIC"/>
    <property type="match status" value="1"/>
</dbReference>
<sequence length="374" mass="42551">MFLSKTRLPHLLAPRDYFCVEQYQRERERLLVPGWHVVGTTDELRSHGDFITRNLFGHPIQVRNFDGQLRAMSNVCAHRHCLLTNQSRGNSPRMSCQYHGWEYGPDGKTRKIPQPKNFTPYPEQGDRIAVHRVETCGQIVFVSIADDGPGLQDFLGEYFEVIQLRFGEQTKQFLNADVEYQANWKVPIENSLEAYHVPSVHAGTFRDDPGEHRSTHIINELSSAFGTPLPFSPHSRLDKFVQRGEATVMRMLGAPVSNEYWQHHVFPNLMMSITDAISLIHYVIPTGPTSSMAVIRQFGNLGTTRHGPRRWLGNFWGGFKGAVTRSIMKEDLGIIPDIQAGLQSSQQAGVLGRCEERIHAFQQYVVARTKVDDR</sequence>
<comment type="caution">
    <text evidence="8">The sequence shown here is derived from an EMBL/GenBank/DDBJ whole genome shotgun (WGS) entry which is preliminary data.</text>
</comment>
<evidence type="ECO:0000256" key="4">
    <source>
        <dbReference type="ARBA" id="ARBA00023002"/>
    </source>
</evidence>
<accession>A0ABT0UF65</accession>
<dbReference type="InterPro" id="IPR036922">
    <property type="entry name" value="Rieske_2Fe-2S_sf"/>
</dbReference>
<name>A0ABT0UF65_9BACT</name>
<evidence type="ECO:0000259" key="7">
    <source>
        <dbReference type="PROSITE" id="PS51296"/>
    </source>
</evidence>
<dbReference type="Pfam" id="PF00848">
    <property type="entry name" value="Ring_hydroxyl_A"/>
    <property type="match status" value="1"/>
</dbReference>
<comment type="cofactor">
    <cofactor evidence="1">
        <name>Fe cation</name>
        <dbReference type="ChEBI" id="CHEBI:24875"/>
    </cofactor>
</comment>
<dbReference type="SUPFAM" id="SSF55961">
    <property type="entry name" value="Bet v1-like"/>
    <property type="match status" value="1"/>
</dbReference>
<dbReference type="EMBL" id="JAMQBK010000112">
    <property type="protein sequence ID" value="MCM2374918.1"/>
    <property type="molecule type" value="Genomic_DNA"/>
</dbReference>
<keyword evidence="2" id="KW-0001">2Fe-2S</keyword>
<dbReference type="Proteomes" id="UP001202961">
    <property type="component" value="Unassembled WGS sequence"/>
</dbReference>
<evidence type="ECO:0000256" key="6">
    <source>
        <dbReference type="ARBA" id="ARBA00023014"/>
    </source>
</evidence>
<protein>
    <submittedName>
        <fullName evidence="8">Aromatic ring-hydroxylating dioxygenase subunit alpha</fullName>
    </submittedName>
</protein>
<dbReference type="Gene3D" id="2.102.10.10">
    <property type="entry name" value="Rieske [2Fe-2S] iron-sulphur domain"/>
    <property type="match status" value="1"/>
</dbReference>
<gene>
    <name evidence="8" type="ORF">NB063_30215</name>
</gene>
<dbReference type="InterPro" id="IPR017941">
    <property type="entry name" value="Rieske_2Fe-2S"/>
</dbReference>
<evidence type="ECO:0000313" key="9">
    <source>
        <dbReference type="Proteomes" id="UP001202961"/>
    </source>
</evidence>
<feature type="domain" description="Rieske" evidence="7">
    <location>
        <begin position="35"/>
        <end position="132"/>
    </location>
</feature>
<keyword evidence="4" id="KW-0560">Oxidoreductase</keyword>